<dbReference type="PANTHER" id="PTHR33824">
    <property type="entry name" value="POLYKETIDE CYCLASE/DEHYDRASE AND LIPID TRANSPORT SUPERFAMILY PROTEIN"/>
    <property type="match status" value="1"/>
</dbReference>
<proteinExistence type="predicted"/>
<dbReference type="InterPro" id="IPR005031">
    <property type="entry name" value="COQ10_START"/>
</dbReference>
<dbReference type="Gene3D" id="3.30.530.20">
    <property type="match status" value="1"/>
</dbReference>
<reference evidence="2" key="1">
    <citation type="submission" date="2022-08" db="EMBL/GenBank/DDBJ databases">
        <authorList>
            <person name="Tistechok S."/>
            <person name="Samborskyy M."/>
            <person name="Roman I."/>
        </authorList>
    </citation>
    <scope>NUCLEOTIDE SEQUENCE</scope>
    <source>
        <strain evidence="2">DSM 103496</strain>
    </source>
</reference>
<dbReference type="CDD" id="cd07817">
    <property type="entry name" value="SRPBCC_8"/>
    <property type="match status" value="1"/>
</dbReference>
<dbReference type="SUPFAM" id="SSF55961">
    <property type="entry name" value="Bet v1-like"/>
    <property type="match status" value="1"/>
</dbReference>
<accession>A0A9X3AIG0</accession>
<organism evidence="2 3">
    <name type="scientific">Umezawaea endophytica</name>
    <dbReference type="NCBI Taxonomy" id="1654476"/>
    <lineage>
        <taxon>Bacteria</taxon>
        <taxon>Bacillati</taxon>
        <taxon>Actinomycetota</taxon>
        <taxon>Actinomycetes</taxon>
        <taxon>Pseudonocardiales</taxon>
        <taxon>Pseudonocardiaceae</taxon>
        <taxon>Umezawaea</taxon>
    </lineage>
</organism>
<comment type="caution">
    <text evidence="2">The sequence shown here is derived from an EMBL/GenBank/DDBJ whole genome shotgun (WGS) entry which is preliminary data.</text>
</comment>
<sequence>MPIYDKAIEVAVPASVAYRQWDTPESFSRFMSGVEHVTERDHDHSHWMTGFAGVQREFDVEIVERLPDERITWRATSGARHSGSVTFAEVGEGRSRVSLHMDYEPDGALEAVGSALGVVGARLQSYLKGFKSYIESDHPSTG</sequence>
<dbReference type="RefSeq" id="WP_259625994.1">
    <property type="nucleotide sequence ID" value="NZ_JANYMP010000014.1"/>
</dbReference>
<dbReference type="PANTHER" id="PTHR33824:SF7">
    <property type="entry name" value="POLYKETIDE CYCLASE_DEHYDRASE AND LIPID TRANSPORT SUPERFAMILY PROTEIN"/>
    <property type="match status" value="1"/>
</dbReference>
<dbReference type="AlphaFoldDB" id="A0A9X3AIG0"/>
<evidence type="ECO:0000313" key="2">
    <source>
        <dbReference type="EMBL" id="MCS7480495.1"/>
    </source>
</evidence>
<dbReference type="InterPro" id="IPR047137">
    <property type="entry name" value="ORF3"/>
</dbReference>
<dbReference type="EMBL" id="JANYMP010000014">
    <property type="protein sequence ID" value="MCS7480495.1"/>
    <property type="molecule type" value="Genomic_DNA"/>
</dbReference>
<name>A0A9X3AIG0_9PSEU</name>
<dbReference type="Pfam" id="PF03364">
    <property type="entry name" value="Polyketide_cyc"/>
    <property type="match status" value="1"/>
</dbReference>
<gene>
    <name evidence="2" type="ORF">NZH93_26880</name>
</gene>
<evidence type="ECO:0000259" key="1">
    <source>
        <dbReference type="Pfam" id="PF03364"/>
    </source>
</evidence>
<feature type="domain" description="Coenzyme Q-binding protein COQ10 START" evidence="1">
    <location>
        <begin position="10"/>
        <end position="124"/>
    </location>
</feature>
<evidence type="ECO:0000313" key="3">
    <source>
        <dbReference type="Proteomes" id="UP001141259"/>
    </source>
</evidence>
<keyword evidence="3" id="KW-1185">Reference proteome</keyword>
<dbReference type="Proteomes" id="UP001141259">
    <property type="component" value="Unassembled WGS sequence"/>
</dbReference>
<dbReference type="InterPro" id="IPR023393">
    <property type="entry name" value="START-like_dom_sf"/>
</dbReference>
<protein>
    <submittedName>
        <fullName evidence="2">SRPBCC family protein</fullName>
    </submittedName>
</protein>